<feature type="region of interest" description="Disordered" evidence="1">
    <location>
        <begin position="48"/>
        <end position="75"/>
    </location>
</feature>
<keyword evidence="2" id="KW-0472">Membrane</keyword>
<dbReference type="OrthoDB" id="5863059at2759"/>
<feature type="transmembrane region" description="Helical" evidence="2">
    <location>
        <begin position="166"/>
        <end position="187"/>
    </location>
</feature>
<reference evidence="3 4" key="1">
    <citation type="submission" date="2015-09" db="EMBL/GenBank/DDBJ databases">
        <title>Draft genome of the parasitic nematode Teladorsagia circumcincta isolate WARC Sus (inbred).</title>
        <authorList>
            <person name="Mitreva M."/>
        </authorList>
    </citation>
    <scope>NUCLEOTIDE SEQUENCE [LARGE SCALE GENOMIC DNA]</scope>
    <source>
        <strain evidence="3 4">S</strain>
    </source>
</reference>
<keyword evidence="4" id="KW-1185">Reference proteome</keyword>
<evidence type="ECO:0000256" key="1">
    <source>
        <dbReference type="SAM" id="MobiDB-lite"/>
    </source>
</evidence>
<evidence type="ECO:0000313" key="4">
    <source>
        <dbReference type="Proteomes" id="UP000230423"/>
    </source>
</evidence>
<dbReference type="EMBL" id="KZ345022">
    <property type="protein sequence ID" value="PIO76916.1"/>
    <property type="molecule type" value="Genomic_DNA"/>
</dbReference>
<dbReference type="AlphaFoldDB" id="A0A2G9V3E4"/>
<accession>A0A2G9V3E4</accession>
<evidence type="ECO:0000313" key="3">
    <source>
        <dbReference type="EMBL" id="PIO76916.1"/>
    </source>
</evidence>
<organism evidence="3 4">
    <name type="scientific">Teladorsagia circumcincta</name>
    <name type="common">Brown stomach worm</name>
    <name type="synonym">Ostertagia circumcincta</name>
    <dbReference type="NCBI Taxonomy" id="45464"/>
    <lineage>
        <taxon>Eukaryota</taxon>
        <taxon>Metazoa</taxon>
        <taxon>Ecdysozoa</taxon>
        <taxon>Nematoda</taxon>
        <taxon>Chromadorea</taxon>
        <taxon>Rhabditida</taxon>
        <taxon>Rhabditina</taxon>
        <taxon>Rhabditomorpha</taxon>
        <taxon>Strongyloidea</taxon>
        <taxon>Trichostrongylidae</taxon>
        <taxon>Teladorsagia</taxon>
    </lineage>
</organism>
<sequence>MIMTSTVLPILCLMDWNSPKCRLNAPPPRFAPNYDVNKARAHDLARNRAKSAIRGSESDGIAATTSPPLKDLRPLEVPSSDYTNGFFTPILPSAATAPRRAVHTKEKSTSTAATFSTFLSVTTAKPAKSRTTPSFTVYPVRPTTPMGDLITSTMKASEAADFPRTALISIASVSVIMVIAVVVFCVFRCRQNPPPGDHYPMVCNGKSQQGYTSIAPELSPPLGVDHATQPLLGRPAPQMNGNGYQSMKGGIITNGNGMNGHMKNGAGGGGAGGAGKKDFKEWYV</sequence>
<keyword evidence="2" id="KW-0812">Transmembrane</keyword>
<keyword evidence="2" id="KW-1133">Transmembrane helix</keyword>
<gene>
    <name evidence="3" type="ORF">TELCIR_01005</name>
</gene>
<dbReference type="Proteomes" id="UP000230423">
    <property type="component" value="Unassembled WGS sequence"/>
</dbReference>
<name>A0A2G9V3E4_TELCI</name>
<protein>
    <submittedName>
        <fullName evidence="3">Uncharacterized protein</fullName>
    </submittedName>
</protein>
<evidence type="ECO:0000256" key="2">
    <source>
        <dbReference type="SAM" id="Phobius"/>
    </source>
</evidence>
<proteinExistence type="predicted"/>